<evidence type="ECO:0000313" key="2">
    <source>
        <dbReference type="Proteomes" id="UP000886523"/>
    </source>
</evidence>
<comment type="caution">
    <text evidence="1">The sequence shown here is derived from an EMBL/GenBank/DDBJ whole genome shotgun (WGS) entry which is preliminary data.</text>
</comment>
<accession>A0A9P6AFM4</accession>
<keyword evidence="2" id="KW-1185">Reference proteome</keyword>
<proteinExistence type="predicted"/>
<evidence type="ECO:0000313" key="1">
    <source>
        <dbReference type="EMBL" id="KAF9504933.1"/>
    </source>
</evidence>
<dbReference type="Proteomes" id="UP000886523">
    <property type="component" value="Unassembled WGS sequence"/>
</dbReference>
<sequence length="129" mass="14944">MGLSLRWAALWGIQWRVHSLAWRHIDAGFIQLWIATILKTIYALMCSCEVLANWTSSPNETGPQSYRCDPCSFAHAWTPQWKLSQIQPALGDYRRRQITAASSNGEYQLRRLGLQFIDFKKQDCYPLSH</sequence>
<organism evidence="1 2">
    <name type="scientific">Hydnum rufescens UP504</name>
    <dbReference type="NCBI Taxonomy" id="1448309"/>
    <lineage>
        <taxon>Eukaryota</taxon>
        <taxon>Fungi</taxon>
        <taxon>Dikarya</taxon>
        <taxon>Basidiomycota</taxon>
        <taxon>Agaricomycotina</taxon>
        <taxon>Agaricomycetes</taxon>
        <taxon>Cantharellales</taxon>
        <taxon>Hydnaceae</taxon>
        <taxon>Hydnum</taxon>
    </lineage>
</organism>
<dbReference type="EMBL" id="MU129184">
    <property type="protein sequence ID" value="KAF9504933.1"/>
    <property type="molecule type" value="Genomic_DNA"/>
</dbReference>
<dbReference type="AlphaFoldDB" id="A0A9P6AFM4"/>
<name>A0A9P6AFM4_9AGAM</name>
<gene>
    <name evidence="1" type="ORF">BS47DRAFT_598846</name>
</gene>
<protein>
    <submittedName>
        <fullName evidence="1">Uncharacterized protein</fullName>
    </submittedName>
</protein>
<reference evidence="1" key="1">
    <citation type="journal article" date="2020" name="Nat. Commun.">
        <title>Large-scale genome sequencing of mycorrhizal fungi provides insights into the early evolution of symbiotic traits.</title>
        <authorList>
            <person name="Miyauchi S."/>
            <person name="Kiss E."/>
            <person name="Kuo A."/>
            <person name="Drula E."/>
            <person name="Kohler A."/>
            <person name="Sanchez-Garcia M."/>
            <person name="Morin E."/>
            <person name="Andreopoulos B."/>
            <person name="Barry K.W."/>
            <person name="Bonito G."/>
            <person name="Buee M."/>
            <person name="Carver A."/>
            <person name="Chen C."/>
            <person name="Cichocki N."/>
            <person name="Clum A."/>
            <person name="Culley D."/>
            <person name="Crous P.W."/>
            <person name="Fauchery L."/>
            <person name="Girlanda M."/>
            <person name="Hayes R.D."/>
            <person name="Keri Z."/>
            <person name="LaButti K."/>
            <person name="Lipzen A."/>
            <person name="Lombard V."/>
            <person name="Magnuson J."/>
            <person name="Maillard F."/>
            <person name="Murat C."/>
            <person name="Nolan M."/>
            <person name="Ohm R.A."/>
            <person name="Pangilinan J."/>
            <person name="Pereira M.F."/>
            <person name="Perotto S."/>
            <person name="Peter M."/>
            <person name="Pfister S."/>
            <person name="Riley R."/>
            <person name="Sitrit Y."/>
            <person name="Stielow J.B."/>
            <person name="Szollosi G."/>
            <person name="Zifcakova L."/>
            <person name="Stursova M."/>
            <person name="Spatafora J.W."/>
            <person name="Tedersoo L."/>
            <person name="Vaario L.M."/>
            <person name="Yamada A."/>
            <person name="Yan M."/>
            <person name="Wang P."/>
            <person name="Xu J."/>
            <person name="Bruns T."/>
            <person name="Baldrian P."/>
            <person name="Vilgalys R."/>
            <person name="Dunand C."/>
            <person name="Henrissat B."/>
            <person name="Grigoriev I.V."/>
            <person name="Hibbett D."/>
            <person name="Nagy L.G."/>
            <person name="Martin F.M."/>
        </authorList>
    </citation>
    <scope>NUCLEOTIDE SEQUENCE</scope>
    <source>
        <strain evidence="1">UP504</strain>
    </source>
</reference>